<dbReference type="Pfam" id="PF14261">
    <property type="entry name" value="DUF4351"/>
    <property type="match status" value="1"/>
</dbReference>
<reference evidence="2" key="1">
    <citation type="submission" date="2019-09" db="EMBL/GenBank/DDBJ databases">
        <title>Characterisation of the sponge microbiome using genome-centric metagenomics.</title>
        <authorList>
            <person name="Engelberts J.P."/>
            <person name="Robbins S.J."/>
            <person name="De Goeij J.M."/>
            <person name="Aranda M."/>
            <person name="Bell S.C."/>
            <person name="Webster N.S."/>
        </authorList>
    </citation>
    <scope>NUCLEOTIDE SEQUENCE</scope>
    <source>
        <strain evidence="2">SB0664_bin_43</strain>
    </source>
</reference>
<organism evidence="2">
    <name type="scientific">Boseongicola sp. SB0664_bin_43</name>
    <dbReference type="NCBI Taxonomy" id="2604844"/>
    <lineage>
        <taxon>Bacteria</taxon>
        <taxon>Pseudomonadati</taxon>
        <taxon>Pseudomonadota</taxon>
        <taxon>Alphaproteobacteria</taxon>
        <taxon>Rhodobacterales</taxon>
        <taxon>Paracoccaceae</taxon>
        <taxon>Boseongicola</taxon>
    </lineage>
</organism>
<evidence type="ECO:0000259" key="1">
    <source>
        <dbReference type="Pfam" id="PF14261"/>
    </source>
</evidence>
<protein>
    <submittedName>
        <fullName evidence="2">DUF4351 domain-containing protein</fullName>
    </submittedName>
</protein>
<sequence>MRTLSEALAEQGRIEGIAEGRIAGKADTLLRQARLRFGEVSAAREAEIRSASTEQLDAWSEALIFAPDLDAVFEGSSRH</sequence>
<dbReference type="InterPro" id="IPR025587">
    <property type="entry name" value="DUF4351"/>
</dbReference>
<gene>
    <name evidence="2" type="ORF">F4Y60_00120</name>
</gene>
<name>A0A6B0XW12_9RHOB</name>
<evidence type="ECO:0000313" key="2">
    <source>
        <dbReference type="EMBL" id="MXY32505.1"/>
    </source>
</evidence>
<dbReference type="EMBL" id="VXRY01000006">
    <property type="protein sequence ID" value="MXY32505.1"/>
    <property type="molecule type" value="Genomic_DNA"/>
</dbReference>
<proteinExistence type="predicted"/>
<accession>A0A6B0XW12</accession>
<comment type="caution">
    <text evidence="2">The sequence shown here is derived from an EMBL/GenBank/DDBJ whole genome shotgun (WGS) entry which is preliminary data.</text>
</comment>
<feature type="domain" description="DUF4351" evidence="1">
    <location>
        <begin position="19"/>
        <end position="63"/>
    </location>
</feature>
<dbReference type="AlphaFoldDB" id="A0A6B0XW12"/>